<evidence type="ECO:0000256" key="3">
    <source>
        <dbReference type="ARBA" id="ARBA00022837"/>
    </source>
</evidence>
<dbReference type="EMBL" id="CP022129">
    <property type="protein sequence ID" value="ASF46832.1"/>
    <property type="molecule type" value="Genomic_DNA"/>
</dbReference>
<evidence type="ECO:0008006" key="6">
    <source>
        <dbReference type="Google" id="ProtNLM"/>
    </source>
</evidence>
<dbReference type="GO" id="GO:0005509">
    <property type="term" value="F:calcium ion binding"/>
    <property type="evidence" value="ECO:0007669"/>
    <property type="project" value="InterPro"/>
</dbReference>
<gene>
    <name evidence="4" type="ORF">CEK71_12510</name>
</gene>
<evidence type="ECO:0000256" key="1">
    <source>
        <dbReference type="ARBA" id="ARBA00004613"/>
    </source>
</evidence>
<organism evidence="4 5">
    <name type="scientific">Methylovulum psychrotolerans</name>
    <dbReference type="NCBI Taxonomy" id="1704499"/>
    <lineage>
        <taxon>Bacteria</taxon>
        <taxon>Pseudomonadati</taxon>
        <taxon>Pseudomonadota</taxon>
        <taxon>Gammaproteobacteria</taxon>
        <taxon>Methylococcales</taxon>
        <taxon>Methylococcaceae</taxon>
        <taxon>Methylovulum</taxon>
    </lineage>
</organism>
<dbReference type="AlphaFoldDB" id="A0A1Z4BZY9"/>
<dbReference type="Pfam" id="PF00353">
    <property type="entry name" value="HemolysinCabind"/>
    <property type="match status" value="7"/>
</dbReference>
<dbReference type="RefSeq" id="WP_088619704.1">
    <property type="nucleotide sequence ID" value="NZ_CP022129.1"/>
</dbReference>
<dbReference type="InterPro" id="IPR011049">
    <property type="entry name" value="Serralysin-like_metalloprot_C"/>
</dbReference>
<proteinExistence type="predicted"/>
<reference evidence="4 5" key="1">
    <citation type="submission" date="2017-06" db="EMBL/GenBank/DDBJ databases">
        <title>Genome Sequencing of the methanotroph Methylovulum psychrotolerants str. HV10-M2 isolated from a high-altitude environment.</title>
        <authorList>
            <person name="Mateos-Rivera A."/>
        </authorList>
    </citation>
    <scope>NUCLEOTIDE SEQUENCE [LARGE SCALE GENOMIC DNA]</scope>
    <source>
        <strain evidence="4 5">HV10_M2</strain>
    </source>
</reference>
<dbReference type="PRINTS" id="PR00313">
    <property type="entry name" value="CABNDNGRPT"/>
</dbReference>
<sequence length="718" mass="71046">MTTYTLTTNTDNFVGGLGKDAFKGTYNDGATGTWGLLDTLNGGAGFDTLSINPIGTAAITPDDRYWSHVSHIEKVVINTTGPGAQTLTTGAFFEAAFAGAGVVLKTTSGGGAITVDMSSFTGTTTLTTVTTGGAQALTMGTGPATVTAKSGAGALTINGAGLTSVLAITTGAGAQTLGDGSGGGAHLVTVTATSIGGAQTITSTSTHAVTVQAHSTAGVQTILTGAGADMINAATTAAINTIATGEGDDTVNIAATATGGYNINGGLGNDIINGGAGNDSIAGGDGDDKLDGGAGNDTLTGGLGDDVLNGGTGVDSMTGGNGSDLYVVDNASDIIIESNADASMGGIDRVYSYLGAYTLVANLENGLIMSTDAANLTGNNLDNLLYAGAGDNVLDGRQGSDTVLYTYAGSAVTVNLAVTGSQNTLGSGLDTLISIENLLGSDYNDTLTGNAGGNILNGGLGADTLIGGDGNDRYTADNSRDVIIETNATKAGGIDIVYSDLSAYTLGTNIENGRVNATDAANLTGNSLNNVLYAGVGDNVLNGGLGIDTASYLYASSAVTVSLAVTSTQNTLGSGSDTLIGIERLTGSDYNDTLTGNAKVNVLTGGMGADTLTGGGGKDIFDFNALSDMGALSGNADIITDFVCGQDKIDLSTLDANTATTANDGFSGFIDNTTSFSAAGQLMFLDGVLYGSTNTDSSAEFAIQLTGITALDNSDIRL</sequence>
<dbReference type="PANTHER" id="PTHR38340:SF1">
    <property type="entry name" value="S-LAYER PROTEIN"/>
    <property type="match status" value="1"/>
</dbReference>
<comment type="subcellular location">
    <subcellularLocation>
        <location evidence="1">Secreted</location>
    </subcellularLocation>
</comment>
<dbReference type="OrthoDB" id="7329412at2"/>
<dbReference type="KEGG" id="mpsy:CEK71_12510"/>
<dbReference type="Proteomes" id="UP000197019">
    <property type="component" value="Chromosome"/>
</dbReference>
<dbReference type="PANTHER" id="PTHR38340">
    <property type="entry name" value="S-LAYER PROTEIN"/>
    <property type="match status" value="1"/>
</dbReference>
<dbReference type="PROSITE" id="PS00330">
    <property type="entry name" value="HEMOLYSIN_CALCIUM"/>
    <property type="match status" value="4"/>
</dbReference>
<dbReference type="InterPro" id="IPR001343">
    <property type="entry name" value="Hemolysn_Ca-bd"/>
</dbReference>
<keyword evidence="5" id="KW-1185">Reference proteome</keyword>
<dbReference type="InterPro" id="IPR050557">
    <property type="entry name" value="RTX_toxin/Mannuronan_C5-epim"/>
</dbReference>
<evidence type="ECO:0000313" key="4">
    <source>
        <dbReference type="EMBL" id="ASF46832.1"/>
    </source>
</evidence>
<dbReference type="GO" id="GO:0005576">
    <property type="term" value="C:extracellular region"/>
    <property type="evidence" value="ECO:0007669"/>
    <property type="project" value="UniProtKB-SubCell"/>
</dbReference>
<keyword evidence="3" id="KW-0106">Calcium</keyword>
<dbReference type="Gene3D" id="2.150.10.10">
    <property type="entry name" value="Serralysin-like metalloprotease, C-terminal"/>
    <property type="match status" value="3"/>
</dbReference>
<evidence type="ECO:0000256" key="2">
    <source>
        <dbReference type="ARBA" id="ARBA00022525"/>
    </source>
</evidence>
<dbReference type="SUPFAM" id="SSF51120">
    <property type="entry name" value="beta-Roll"/>
    <property type="match status" value="3"/>
</dbReference>
<evidence type="ECO:0000313" key="5">
    <source>
        <dbReference type="Proteomes" id="UP000197019"/>
    </source>
</evidence>
<name>A0A1Z4BZY9_9GAMM</name>
<protein>
    <recommendedName>
        <fullName evidence="6">Calcium-binding protein</fullName>
    </recommendedName>
</protein>
<accession>A0A1Z4BZY9</accession>
<keyword evidence="2" id="KW-0964">Secreted</keyword>
<dbReference type="InterPro" id="IPR018511">
    <property type="entry name" value="Hemolysin-typ_Ca-bd_CS"/>
</dbReference>